<accession>F4S141</accession>
<dbReference type="SUPFAM" id="SSF52047">
    <property type="entry name" value="RNI-like"/>
    <property type="match status" value="1"/>
</dbReference>
<evidence type="ECO:0008006" key="3">
    <source>
        <dbReference type="Google" id="ProtNLM"/>
    </source>
</evidence>
<gene>
    <name evidence="1" type="ORF">MELLADRAFT_72941</name>
</gene>
<dbReference type="AlphaFoldDB" id="F4S141"/>
<organism evidence="2">
    <name type="scientific">Melampsora larici-populina (strain 98AG31 / pathotype 3-4-7)</name>
    <name type="common">Poplar leaf rust fungus</name>
    <dbReference type="NCBI Taxonomy" id="747676"/>
    <lineage>
        <taxon>Eukaryota</taxon>
        <taxon>Fungi</taxon>
        <taxon>Dikarya</taxon>
        <taxon>Basidiomycota</taxon>
        <taxon>Pucciniomycotina</taxon>
        <taxon>Pucciniomycetes</taxon>
        <taxon>Pucciniales</taxon>
        <taxon>Melampsoraceae</taxon>
        <taxon>Melampsora</taxon>
    </lineage>
</organism>
<dbReference type="InParanoid" id="F4S141"/>
<evidence type="ECO:0000313" key="2">
    <source>
        <dbReference type="Proteomes" id="UP000001072"/>
    </source>
</evidence>
<dbReference type="OrthoDB" id="2503460at2759"/>
<dbReference type="InterPro" id="IPR032675">
    <property type="entry name" value="LRR_dom_sf"/>
</dbReference>
<reference evidence="2" key="1">
    <citation type="journal article" date="2011" name="Proc. Natl. Acad. Sci. U.S.A.">
        <title>Obligate biotrophy features unraveled by the genomic analysis of rust fungi.</title>
        <authorList>
            <person name="Duplessis S."/>
            <person name="Cuomo C.A."/>
            <person name="Lin Y.-C."/>
            <person name="Aerts A."/>
            <person name="Tisserant E."/>
            <person name="Veneault-Fourrey C."/>
            <person name="Joly D.L."/>
            <person name="Hacquard S."/>
            <person name="Amselem J."/>
            <person name="Cantarel B.L."/>
            <person name="Chiu R."/>
            <person name="Coutinho P.M."/>
            <person name="Feau N."/>
            <person name="Field M."/>
            <person name="Frey P."/>
            <person name="Gelhaye E."/>
            <person name="Goldberg J."/>
            <person name="Grabherr M.G."/>
            <person name="Kodira C.D."/>
            <person name="Kohler A."/>
            <person name="Kuees U."/>
            <person name="Lindquist E.A."/>
            <person name="Lucas S.M."/>
            <person name="Mago R."/>
            <person name="Mauceli E."/>
            <person name="Morin E."/>
            <person name="Murat C."/>
            <person name="Pangilinan J.L."/>
            <person name="Park R."/>
            <person name="Pearson M."/>
            <person name="Quesneville H."/>
            <person name="Rouhier N."/>
            <person name="Sakthikumar S."/>
            <person name="Salamov A.A."/>
            <person name="Schmutz J."/>
            <person name="Selles B."/>
            <person name="Shapiro H."/>
            <person name="Tanguay P."/>
            <person name="Tuskan G.A."/>
            <person name="Henrissat B."/>
            <person name="Van de Peer Y."/>
            <person name="Rouze P."/>
            <person name="Ellis J.G."/>
            <person name="Dodds P.N."/>
            <person name="Schein J.E."/>
            <person name="Zhong S."/>
            <person name="Hamelin R.C."/>
            <person name="Grigoriev I.V."/>
            <person name="Szabo L.J."/>
            <person name="Martin F."/>
        </authorList>
    </citation>
    <scope>NUCLEOTIDE SEQUENCE [LARGE SCALE GENOMIC DNA]</scope>
    <source>
        <strain evidence="2">98AG31 / pathotype 3-4-7</strain>
    </source>
</reference>
<dbReference type="RefSeq" id="XP_007415047.1">
    <property type="nucleotide sequence ID" value="XM_007414985.1"/>
</dbReference>
<sequence>MISLQDTNPIQQSHQTFTMNELPIDILTIILKWCHTFDQAEVSKSNFNRNQVHHPSHSIHLKNRIYSLGSVNWIFHQFCQSHVGEYLETSRSSKQLEFIRDQWLPKYSDQVKQIAITGPKTLNSLESTTLILDLLYEICGSLQNRRIEVIEIDHHFFDASHFESNKTSDVRWHELLCEMAPQLTQLTINNKPTDEFLPDDINELEIIKHFHTINKLEVFKAHNICKSISSISPLAQLLSTQNNLKSLSISKSTCFNQSWSKVNWLGSLINLSIKSCETVEMCWIKEFILQFSKSLRFLELKINHEERLELTDIEKINLPNLIKLSLIGNIESLISFTTSSNLKTLILGGGRKKIDYESLGDLIESNWDQLNRLILFDNPGSISQKHFIKVCESRGINVKFSGISASYHCY</sequence>
<dbReference type="VEuPathDB" id="FungiDB:MELLADRAFT_72941"/>
<dbReference type="Gene3D" id="3.80.10.10">
    <property type="entry name" value="Ribonuclease Inhibitor"/>
    <property type="match status" value="1"/>
</dbReference>
<evidence type="ECO:0000313" key="1">
    <source>
        <dbReference type="EMBL" id="EGG01702.1"/>
    </source>
</evidence>
<dbReference type="GeneID" id="18932238"/>
<proteinExistence type="predicted"/>
<keyword evidence="2" id="KW-1185">Reference proteome</keyword>
<protein>
    <recommendedName>
        <fullName evidence="3">F-box domain-containing protein</fullName>
    </recommendedName>
</protein>
<dbReference type="KEGG" id="mlr:MELLADRAFT_72941"/>
<dbReference type="EMBL" id="GL883136">
    <property type="protein sequence ID" value="EGG01702.1"/>
    <property type="molecule type" value="Genomic_DNA"/>
</dbReference>
<dbReference type="HOGENOM" id="CLU_670995_0_0_1"/>
<name>F4S141_MELLP</name>
<dbReference type="Proteomes" id="UP000001072">
    <property type="component" value="Unassembled WGS sequence"/>
</dbReference>